<feature type="region of interest" description="Disordered" evidence="1">
    <location>
        <begin position="353"/>
        <end position="405"/>
    </location>
</feature>
<feature type="compositionally biased region" description="Polar residues" evidence="1">
    <location>
        <begin position="394"/>
        <end position="405"/>
    </location>
</feature>
<evidence type="ECO:0000313" key="4">
    <source>
        <dbReference type="Proteomes" id="UP000009027"/>
    </source>
</evidence>
<evidence type="ECO:0000256" key="2">
    <source>
        <dbReference type="SAM" id="SignalP"/>
    </source>
</evidence>
<dbReference type="VEuPathDB" id="TriTrypDB:TvY486_0044950"/>
<feature type="compositionally biased region" description="Basic and acidic residues" evidence="1">
    <location>
        <begin position="382"/>
        <end position="393"/>
    </location>
</feature>
<feature type="compositionally biased region" description="Basic and acidic residues" evidence="1">
    <location>
        <begin position="358"/>
        <end position="374"/>
    </location>
</feature>
<protein>
    <submittedName>
        <fullName evidence="3">Uncharacterized protein</fullName>
    </submittedName>
</protein>
<accession>F9WVH0</accession>
<keyword evidence="4" id="KW-1185">Reference proteome</keyword>
<evidence type="ECO:0000256" key="1">
    <source>
        <dbReference type="SAM" id="MobiDB-lite"/>
    </source>
</evidence>
<dbReference type="AlphaFoldDB" id="F9WVH0"/>
<dbReference type="Proteomes" id="UP000009027">
    <property type="component" value="Unassembled WGS sequence"/>
</dbReference>
<organism evidence="3 4">
    <name type="scientific">Trypanosoma vivax (strain Y486)</name>
    <dbReference type="NCBI Taxonomy" id="1055687"/>
    <lineage>
        <taxon>Eukaryota</taxon>
        <taxon>Discoba</taxon>
        <taxon>Euglenozoa</taxon>
        <taxon>Kinetoplastea</taxon>
        <taxon>Metakinetoplastina</taxon>
        <taxon>Trypanosomatida</taxon>
        <taxon>Trypanosomatidae</taxon>
        <taxon>Trypanosoma</taxon>
        <taxon>Duttonella</taxon>
    </lineage>
</organism>
<dbReference type="EMBL" id="CAEX01007962">
    <property type="protein sequence ID" value="CCD21578.1"/>
    <property type="molecule type" value="Genomic_DNA"/>
</dbReference>
<feature type="chain" id="PRO_5003395135" evidence="2">
    <location>
        <begin position="26"/>
        <end position="422"/>
    </location>
</feature>
<keyword evidence="2" id="KW-0732">Signal</keyword>
<reference evidence="3 4" key="1">
    <citation type="journal article" date="2012" name="Proc. Natl. Acad. Sci. U.S.A.">
        <title>Antigenic diversity is generated by distinct evolutionary mechanisms in African trypanosome species.</title>
        <authorList>
            <person name="Jackson A.P."/>
            <person name="Berry A."/>
            <person name="Aslett M."/>
            <person name="Allison H.C."/>
            <person name="Burton P."/>
            <person name="Vavrova-Anderson J."/>
            <person name="Brown R."/>
            <person name="Browne H."/>
            <person name="Corton N."/>
            <person name="Hauser H."/>
            <person name="Gamble J."/>
            <person name="Gilderthorp R."/>
            <person name="Marcello L."/>
            <person name="McQuillan J."/>
            <person name="Otto T.D."/>
            <person name="Quail M.A."/>
            <person name="Sanders M.J."/>
            <person name="van Tonder A."/>
            <person name="Ginger M.L."/>
            <person name="Field M.C."/>
            <person name="Barry J.D."/>
            <person name="Hertz-Fowler C."/>
            <person name="Berriman M."/>
        </authorList>
    </citation>
    <scope>NUCLEOTIDE SEQUENCE</scope>
    <source>
        <strain evidence="3 4">Y486</strain>
    </source>
</reference>
<gene>
    <name evidence="3" type="ORF">TvY486_0044950</name>
</gene>
<proteinExistence type="predicted"/>
<feature type="signal peptide" evidence="2">
    <location>
        <begin position="1"/>
        <end position="25"/>
    </location>
</feature>
<name>F9WVH0_TRYVY</name>
<sequence length="422" mass="44317">MCGPALLSLLALALSLALRSEKALATSTDGLASGVATKMCDFGTALDNAAEAAREVTAKLALRRENAGRNLGALTAALEASASILNSSTEAATLRNHAEVKQMENKAREAIEQLTSIMEATMTAGDAAGKAAAGVKEYMRVLGTVAGKNTAAITCLNKAADLEAGIASVSTALEESCGHFFGAAKQSAPRPIAAVIKELEARQQDRVVTGSQDRELGSNALKTEHFGTEATAGSNRCNLFNIATATQAGIGVRAGERVRYADTIELHFQSPNGKMTLLGETGTLAHNQKIGDIINALRDAAQATEKVKGEHDLCHVERIDICNETYTIAAHAKKLIADAVKKRVETLTQAQQELNAQEDGHNNKGEGVGADKTHRQSQGTRGDLEAPKQRESHNQTPASIAQQQKLSHSGLLSLVASLSSHA</sequence>
<evidence type="ECO:0000313" key="3">
    <source>
        <dbReference type="EMBL" id="CCD21578.1"/>
    </source>
</evidence>